<dbReference type="Gene3D" id="1.20.1250.20">
    <property type="entry name" value="MFS general substrate transporter like domains"/>
    <property type="match status" value="1"/>
</dbReference>
<dbReference type="PANTHER" id="PTHR11360">
    <property type="entry name" value="MONOCARBOXYLATE TRANSPORTER"/>
    <property type="match status" value="1"/>
</dbReference>
<dbReference type="InterPro" id="IPR036259">
    <property type="entry name" value="MFS_trans_sf"/>
</dbReference>
<protein>
    <submittedName>
        <fullName evidence="2">SLC16A14</fullName>
    </submittedName>
</protein>
<dbReference type="PROSITE" id="PS51257">
    <property type="entry name" value="PROKAR_LIPOPROTEIN"/>
    <property type="match status" value="1"/>
</dbReference>
<feature type="transmembrane region" description="Helical" evidence="1">
    <location>
        <begin position="262"/>
        <end position="281"/>
    </location>
</feature>
<feature type="transmembrane region" description="Helical" evidence="1">
    <location>
        <begin position="15"/>
        <end position="35"/>
    </location>
</feature>
<dbReference type="Proteomes" id="UP000597762">
    <property type="component" value="Unassembled WGS sequence"/>
</dbReference>
<feature type="transmembrane region" description="Helical" evidence="1">
    <location>
        <begin position="288"/>
        <end position="310"/>
    </location>
</feature>
<gene>
    <name evidence="2" type="ORF">SPHA_46441</name>
</gene>
<organism evidence="2 3">
    <name type="scientific">Acanthosepion pharaonis</name>
    <name type="common">Pharaoh cuttlefish</name>
    <name type="synonym">Sepia pharaonis</name>
    <dbReference type="NCBI Taxonomy" id="158019"/>
    <lineage>
        <taxon>Eukaryota</taxon>
        <taxon>Metazoa</taxon>
        <taxon>Spiralia</taxon>
        <taxon>Lophotrochozoa</taxon>
        <taxon>Mollusca</taxon>
        <taxon>Cephalopoda</taxon>
        <taxon>Coleoidea</taxon>
        <taxon>Decapodiformes</taxon>
        <taxon>Sepiida</taxon>
        <taxon>Sepiina</taxon>
        <taxon>Sepiidae</taxon>
        <taxon>Acanthosepion</taxon>
    </lineage>
</organism>
<reference evidence="2" key="1">
    <citation type="submission" date="2021-01" db="EMBL/GenBank/DDBJ databases">
        <authorList>
            <person name="Li R."/>
            <person name="Bekaert M."/>
        </authorList>
    </citation>
    <scope>NUCLEOTIDE SEQUENCE</scope>
    <source>
        <strain evidence="2">Farmed</strain>
    </source>
</reference>
<dbReference type="PANTHER" id="PTHR11360:SF284">
    <property type="entry name" value="EG:103B4.3 PROTEIN-RELATED"/>
    <property type="match status" value="1"/>
</dbReference>
<sequence length="463" mass="52265">MAGGKVRRPQADKGWAWVVMLASFGCHLIIGGLQHTSGLVRYALQENVQKENLHYVSWLGSVYSGLISLTGPLSSLMVYNLGCRATVLIGATLETKLVFGSLLQPSTIEMAQTKRFWHKEPPSTYPDGDIELEVRKETTSVMLKNALSALSLNSHQSSRPDYERVCTTEQTMSEHHSSALSIGTNKDFKRSHEFYKDELTYSISNLDTVKREEHYPSIHRNFKFFNFLFCLLCASTAEGMVYLLVPSYFISNGSSPNEASRILSLVGVSSTLTRPLMGFLANSNVADIFLLFLAPYGILGVFTLFLPFYVHLLAGKIIFAILFGLYNCSVYALLNKLTLRITGIENMAAAFGLEMFIWGMTGILGTPLADSIIQWTGSFSSAFVFAGSIFIYLCLFNTYLSQFKRKIYLFIYLYEHFSIHIYLSIYLSIYLFIYLSNQNFGIFLSPKHFKTVCFETSNVFFFY</sequence>
<dbReference type="SUPFAM" id="SSF103473">
    <property type="entry name" value="MFS general substrate transporter"/>
    <property type="match status" value="1"/>
</dbReference>
<keyword evidence="1" id="KW-0472">Membrane</keyword>
<comment type="caution">
    <text evidence="2">The sequence shown here is derived from an EMBL/GenBank/DDBJ whole genome shotgun (WGS) entry which is preliminary data.</text>
</comment>
<keyword evidence="1" id="KW-1133">Transmembrane helix</keyword>
<feature type="transmembrane region" description="Helical" evidence="1">
    <location>
        <begin position="372"/>
        <end position="395"/>
    </location>
</feature>
<feature type="transmembrane region" description="Helical" evidence="1">
    <location>
        <begin position="224"/>
        <end position="250"/>
    </location>
</feature>
<keyword evidence="3" id="KW-1185">Reference proteome</keyword>
<accession>A0A812D3I6</accession>
<name>A0A812D3I6_ACAPH</name>
<keyword evidence="1" id="KW-0812">Transmembrane</keyword>
<feature type="transmembrane region" description="Helical" evidence="1">
    <location>
        <begin position="407"/>
        <end position="435"/>
    </location>
</feature>
<evidence type="ECO:0000256" key="1">
    <source>
        <dbReference type="SAM" id="Phobius"/>
    </source>
</evidence>
<feature type="transmembrane region" description="Helical" evidence="1">
    <location>
        <begin position="316"/>
        <end position="334"/>
    </location>
</feature>
<feature type="transmembrane region" description="Helical" evidence="1">
    <location>
        <begin position="346"/>
        <end position="366"/>
    </location>
</feature>
<dbReference type="OrthoDB" id="6138557at2759"/>
<proteinExistence type="predicted"/>
<dbReference type="InterPro" id="IPR050327">
    <property type="entry name" value="Proton-linked_MCT"/>
</dbReference>
<evidence type="ECO:0000313" key="3">
    <source>
        <dbReference type="Proteomes" id="UP000597762"/>
    </source>
</evidence>
<evidence type="ECO:0000313" key="2">
    <source>
        <dbReference type="EMBL" id="CAE1287220.1"/>
    </source>
</evidence>
<feature type="transmembrane region" description="Helical" evidence="1">
    <location>
        <begin position="55"/>
        <end position="79"/>
    </location>
</feature>
<dbReference type="AlphaFoldDB" id="A0A812D3I6"/>
<dbReference type="EMBL" id="CAHIKZ030002450">
    <property type="protein sequence ID" value="CAE1287220.1"/>
    <property type="molecule type" value="Genomic_DNA"/>
</dbReference>